<dbReference type="InterPro" id="IPR001900">
    <property type="entry name" value="RNase_II/R"/>
</dbReference>
<dbReference type="Pfam" id="PF17876">
    <property type="entry name" value="CSD2"/>
    <property type="match status" value="1"/>
</dbReference>
<evidence type="ECO:0000313" key="11">
    <source>
        <dbReference type="EMBL" id="PTQ90972.1"/>
    </source>
</evidence>
<evidence type="ECO:0000256" key="2">
    <source>
        <dbReference type="ARBA" id="ARBA00004496"/>
    </source>
</evidence>
<feature type="compositionally biased region" description="Low complexity" evidence="9">
    <location>
        <begin position="762"/>
        <end position="774"/>
    </location>
</feature>
<keyword evidence="6 8" id="KW-0269">Exonuclease</keyword>
<dbReference type="NCBIfam" id="TIGR02063">
    <property type="entry name" value="RNase_R"/>
    <property type="match status" value="1"/>
</dbReference>
<dbReference type="InterPro" id="IPR011129">
    <property type="entry name" value="CSD"/>
</dbReference>
<dbReference type="Pfam" id="PF00773">
    <property type="entry name" value="RNB"/>
    <property type="match status" value="1"/>
</dbReference>
<comment type="similarity">
    <text evidence="8">Belongs to the RNR ribonuclease family. RNase R subfamily.</text>
</comment>
<dbReference type="OrthoDB" id="9764149at2"/>
<keyword evidence="5 8" id="KW-0378">Hydrolase</keyword>
<proteinExistence type="inferred from homology"/>
<evidence type="ECO:0000256" key="7">
    <source>
        <dbReference type="ARBA" id="ARBA00022884"/>
    </source>
</evidence>
<evidence type="ECO:0000256" key="1">
    <source>
        <dbReference type="ARBA" id="ARBA00001849"/>
    </source>
</evidence>
<dbReference type="InterPro" id="IPR050180">
    <property type="entry name" value="RNR_Ribonuclease"/>
</dbReference>
<dbReference type="PROSITE" id="PS50126">
    <property type="entry name" value="S1"/>
    <property type="match status" value="1"/>
</dbReference>
<dbReference type="Pfam" id="PF00575">
    <property type="entry name" value="S1"/>
    <property type="match status" value="1"/>
</dbReference>
<dbReference type="InterPro" id="IPR013223">
    <property type="entry name" value="RNase_B_OB_dom"/>
</dbReference>
<dbReference type="SMART" id="SM00316">
    <property type="entry name" value="S1"/>
    <property type="match status" value="1"/>
</dbReference>
<protein>
    <recommendedName>
        <fullName evidence="8">Ribonuclease R</fullName>
        <shortName evidence="8">RNase R</shortName>
        <ecNumber evidence="8">3.1.13.1</ecNumber>
    </recommendedName>
</protein>
<evidence type="ECO:0000256" key="4">
    <source>
        <dbReference type="ARBA" id="ARBA00022722"/>
    </source>
</evidence>
<dbReference type="RefSeq" id="WP_107864004.1">
    <property type="nucleotide sequence ID" value="NZ_QAON01000001.1"/>
</dbReference>
<evidence type="ECO:0000256" key="9">
    <source>
        <dbReference type="SAM" id="MobiDB-lite"/>
    </source>
</evidence>
<dbReference type="SUPFAM" id="SSF50249">
    <property type="entry name" value="Nucleic acid-binding proteins"/>
    <property type="match status" value="4"/>
</dbReference>
<feature type="domain" description="S1 motif" evidence="10">
    <location>
        <begin position="642"/>
        <end position="723"/>
    </location>
</feature>
<dbReference type="GO" id="GO:0008859">
    <property type="term" value="F:exoribonuclease II activity"/>
    <property type="evidence" value="ECO:0007669"/>
    <property type="project" value="UniProtKB-UniRule"/>
</dbReference>
<accession>A0A2T5J321</accession>
<evidence type="ECO:0000256" key="5">
    <source>
        <dbReference type="ARBA" id="ARBA00022801"/>
    </source>
</evidence>
<feature type="compositionally biased region" description="Basic and acidic residues" evidence="9">
    <location>
        <begin position="751"/>
        <end position="761"/>
    </location>
</feature>
<comment type="catalytic activity">
    <reaction evidence="1 8">
        <text>Exonucleolytic cleavage in the 3'- to 5'-direction to yield nucleoside 5'-phosphates.</text>
        <dbReference type="EC" id="3.1.13.1"/>
    </reaction>
</comment>
<dbReference type="NCBIfam" id="TIGR00358">
    <property type="entry name" value="3_prime_RNase"/>
    <property type="match status" value="1"/>
</dbReference>
<evidence type="ECO:0000313" key="12">
    <source>
        <dbReference type="Proteomes" id="UP000244223"/>
    </source>
</evidence>
<dbReference type="PROSITE" id="PS01175">
    <property type="entry name" value="RIBONUCLEASE_II"/>
    <property type="match status" value="1"/>
</dbReference>
<dbReference type="GO" id="GO:0006402">
    <property type="term" value="P:mRNA catabolic process"/>
    <property type="evidence" value="ECO:0007669"/>
    <property type="project" value="TreeGrafter"/>
</dbReference>
<reference evidence="11 12" key="1">
    <citation type="submission" date="2018-04" db="EMBL/GenBank/DDBJ databases">
        <title>Genomic Encyclopedia of Archaeal and Bacterial Type Strains, Phase II (KMG-II): from individual species to whole genera.</title>
        <authorList>
            <person name="Goeker M."/>
        </authorList>
    </citation>
    <scope>NUCLEOTIDE SEQUENCE [LARGE SCALE GENOMIC DNA]</scope>
    <source>
        <strain evidence="11 12">DSM 5822</strain>
    </source>
</reference>
<dbReference type="Proteomes" id="UP000244223">
    <property type="component" value="Unassembled WGS sequence"/>
</dbReference>
<dbReference type="PANTHER" id="PTHR23355:SF9">
    <property type="entry name" value="DIS3-LIKE EXONUCLEASE 2"/>
    <property type="match status" value="1"/>
</dbReference>
<comment type="caution">
    <text evidence="11">The sequence shown here is derived from an EMBL/GenBank/DDBJ whole genome shotgun (WGS) entry which is preliminary data.</text>
</comment>
<dbReference type="GO" id="GO:0005829">
    <property type="term" value="C:cytosol"/>
    <property type="evidence" value="ECO:0007669"/>
    <property type="project" value="TreeGrafter"/>
</dbReference>
<dbReference type="Pfam" id="PF08206">
    <property type="entry name" value="OB_RNB"/>
    <property type="match status" value="1"/>
</dbReference>
<dbReference type="InterPro" id="IPR004476">
    <property type="entry name" value="RNase_II/RNase_R"/>
</dbReference>
<organism evidence="11 12">
    <name type="scientific">Agitococcus lubricus</name>
    <dbReference type="NCBI Taxonomy" id="1077255"/>
    <lineage>
        <taxon>Bacteria</taxon>
        <taxon>Pseudomonadati</taxon>
        <taxon>Pseudomonadota</taxon>
        <taxon>Gammaproteobacteria</taxon>
        <taxon>Moraxellales</taxon>
        <taxon>Moraxellaceae</taxon>
        <taxon>Agitococcus</taxon>
    </lineage>
</organism>
<sequence length="787" mass="88797">MTQNSWQDPQAQREAEKYENPIPSRELILEILSQHPKALSCEQLAGILGLYDDERQFALQRRLGAMVRDGQLASDRRGLFKPLDESECVQGYVQGHPDGFGFLIPEDKSPDILLTSKQMRLVFHGDIALVRVVGYDHKGRPEGRIVRVIERKTTHLVGRYCEEDGIAYVMPDNPRMTQEIVLQGDIKGAQLGQFIDVRIVEQPTHHSFAVGEVIEVLGDYLSAGLEIEIALRNFEIPHVWPVDVERQIVDMTPEVAEADKQGRVDLRDLALVTIDGEDAKDFDDAVYAEKRAGGGYRLVVAIADVSHYVTPYAPLDMEARQRTTSVYFPGFVVPMLPEILSNGLCSLKPQVDRLCMVCDMTLSRLGRVTSYRFYEAVMHSKARLTYTQVSALLEQPDSELGQQVSKTYPHLIQPLHNLYGLFKILRGTREKRGALDFDAPETYIIFDEQRKIDKILPRTRNQAHMLIEECMLAANVCAAEYVQKRQLPALYRNHEGPKDEKLIKLKSYLALLGIDFKAKKPTPADFQAVLLAIKDRPDAAIIETMLLRSMMQAVYSPENLGHFGLAYEAYAHFTSPIRRYPDLLLHRVIRHSLRHPDAPPAMDMTEMLALGEACSLNERRADEATRDVTAWLKCEYMQDHIGDVFTGVISAVTAFGFFVALDDIFVEGLVHVRHLAGDFFNFDPVLHQLIGSRTGESYAMGDKVEVRVAGVNLDERKMDFDFIAKLHSVKRRKVVSKTAPDTSKAKKSRNKKPDLRSDAEKSAAQAKKSQTNAKTKAKKPKSRRKSG</sequence>
<keyword evidence="7 8" id="KW-0694">RNA-binding</keyword>
<dbReference type="SMART" id="SM00357">
    <property type="entry name" value="CSP"/>
    <property type="match status" value="1"/>
</dbReference>
<evidence type="ECO:0000256" key="8">
    <source>
        <dbReference type="HAMAP-Rule" id="MF_01895"/>
    </source>
</evidence>
<comment type="subcellular location">
    <subcellularLocation>
        <location evidence="2 8">Cytoplasm</location>
    </subcellularLocation>
</comment>
<dbReference type="PANTHER" id="PTHR23355">
    <property type="entry name" value="RIBONUCLEASE"/>
    <property type="match status" value="1"/>
</dbReference>
<feature type="region of interest" description="Disordered" evidence="9">
    <location>
        <begin position="734"/>
        <end position="787"/>
    </location>
</feature>
<dbReference type="HAMAP" id="MF_01895">
    <property type="entry name" value="RNase_R"/>
    <property type="match status" value="1"/>
</dbReference>
<dbReference type="InterPro" id="IPR011805">
    <property type="entry name" value="RNase_R"/>
</dbReference>
<dbReference type="GO" id="GO:0003723">
    <property type="term" value="F:RNA binding"/>
    <property type="evidence" value="ECO:0007669"/>
    <property type="project" value="UniProtKB-UniRule"/>
</dbReference>
<dbReference type="InterPro" id="IPR040476">
    <property type="entry name" value="CSD2"/>
</dbReference>
<comment type="function">
    <text evidence="8">3'-5' exoribonuclease that releases 5'-nucleoside monophosphates and is involved in maturation of structured RNAs.</text>
</comment>
<keyword evidence="4 8" id="KW-0540">Nuclease</keyword>
<dbReference type="AlphaFoldDB" id="A0A2T5J321"/>
<evidence type="ECO:0000259" key="10">
    <source>
        <dbReference type="PROSITE" id="PS50126"/>
    </source>
</evidence>
<keyword evidence="3 8" id="KW-0963">Cytoplasm</keyword>
<dbReference type="Gene3D" id="2.40.50.140">
    <property type="entry name" value="Nucleic acid-binding proteins"/>
    <property type="match status" value="2"/>
</dbReference>
<dbReference type="EC" id="3.1.13.1" evidence="8"/>
<dbReference type="EMBL" id="QAON01000001">
    <property type="protein sequence ID" value="PTQ90972.1"/>
    <property type="molecule type" value="Genomic_DNA"/>
</dbReference>
<evidence type="ECO:0000256" key="3">
    <source>
        <dbReference type="ARBA" id="ARBA00022490"/>
    </source>
</evidence>
<keyword evidence="12" id="KW-1185">Reference proteome</keyword>
<dbReference type="InterPro" id="IPR022966">
    <property type="entry name" value="RNase_II/R_CS"/>
</dbReference>
<feature type="compositionally biased region" description="Basic residues" evidence="9">
    <location>
        <begin position="775"/>
        <end position="787"/>
    </location>
</feature>
<evidence type="ECO:0000256" key="6">
    <source>
        <dbReference type="ARBA" id="ARBA00022839"/>
    </source>
</evidence>
<dbReference type="InterPro" id="IPR012340">
    <property type="entry name" value="NA-bd_OB-fold"/>
</dbReference>
<dbReference type="InterPro" id="IPR003029">
    <property type="entry name" value="S1_domain"/>
</dbReference>
<name>A0A2T5J321_9GAMM</name>
<gene>
    <name evidence="8" type="primary">rnr</name>
    <name evidence="11" type="ORF">C8N29_10141</name>
</gene>
<dbReference type="SMART" id="SM00955">
    <property type="entry name" value="RNB"/>
    <property type="match status" value="1"/>
</dbReference>
<dbReference type="CDD" id="cd04471">
    <property type="entry name" value="S1_RNase_R"/>
    <property type="match status" value="1"/>
</dbReference>